<dbReference type="PANTHER" id="PTHR40396:SF1">
    <property type="entry name" value="ATPASE AAA-TYPE CORE DOMAIN-CONTAINING PROTEIN"/>
    <property type="match status" value="1"/>
</dbReference>
<accession>A0A1W1D407</accession>
<sequence length="380" mass="44094">MLIEFGGYNFFSFKEGFSISLQSKNKISSVLAIKGANASGKTNVIKVLSFLHSFVTNSFTLLQPDEEILVFSFFHNRDPIYLYVIFKYQDIEYKYELELTPHTIIRETIYKKHKRWSKIIERKGKKLTKVSEDFKELKTISLVRTNASIVSIAKQYGLKVIEEIYNLFQNIETNVNIFGRTPNEDNFPDYKTVTNLYYKNNNLLKFVINILKRADTGIENIKIKSIINSETTKEEYIPIFEYKVNNEMKTLTYHEQSNGVKSLYLQLGLYAIALDLGMVLALDEFDIDLHPDLIPMLVDLFENKASNQNNAQFIFTTHHTSIMDKLGKYKIVFVNKDENESYLYRLDEIPGDILRPDRSIIPVYKANKIGGKPRIDYGTV</sequence>
<evidence type="ECO:0000313" key="2">
    <source>
        <dbReference type="EMBL" id="SFV75353.1"/>
    </source>
</evidence>
<dbReference type="GO" id="GO:0016887">
    <property type="term" value="F:ATP hydrolysis activity"/>
    <property type="evidence" value="ECO:0007669"/>
    <property type="project" value="InterPro"/>
</dbReference>
<evidence type="ECO:0000259" key="1">
    <source>
        <dbReference type="Pfam" id="PF13304"/>
    </source>
</evidence>
<protein>
    <submittedName>
        <fullName evidence="2">Abortive infection protein, putative</fullName>
    </submittedName>
</protein>
<proteinExistence type="predicted"/>
<feature type="domain" description="ATPase AAA-type core" evidence="1">
    <location>
        <begin position="31"/>
        <end position="324"/>
    </location>
</feature>
<name>A0A1W1D407_9ZZZZ</name>
<organism evidence="2">
    <name type="scientific">hydrothermal vent metagenome</name>
    <dbReference type="NCBI Taxonomy" id="652676"/>
    <lineage>
        <taxon>unclassified sequences</taxon>
        <taxon>metagenomes</taxon>
        <taxon>ecological metagenomes</taxon>
    </lineage>
</organism>
<dbReference type="GO" id="GO:0005524">
    <property type="term" value="F:ATP binding"/>
    <property type="evidence" value="ECO:0007669"/>
    <property type="project" value="InterPro"/>
</dbReference>
<dbReference type="InterPro" id="IPR003959">
    <property type="entry name" value="ATPase_AAA_core"/>
</dbReference>
<dbReference type="Pfam" id="PF13304">
    <property type="entry name" value="AAA_21"/>
    <property type="match status" value="1"/>
</dbReference>
<gene>
    <name evidence="2" type="ORF">MNB_SM-3-373</name>
</gene>
<dbReference type="InterPro" id="IPR027417">
    <property type="entry name" value="P-loop_NTPase"/>
</dbReference>
<dbReference type="EMBL" id="FPHP01000029">
    <property type="protein sequence ID" value="SFV75353.1"/>
    <property type="molecule type" value="Genomic_DNA"/>
</dbReference>
<dbReference type="Gene3D" id="3.40.50.300">
    <property type="entry name" value="P-loop containing nucleotide triphosphate hydrolases"/>
    <property type="match status" value="1"/>
</dbReference>
<dbReference type="PANTHER" id="PTHR40396">
    <property type="entry name" value="ATPASE-LIKE PROTEIN"/>
    <property type="match status" value="1"/>
</dbReference>
<dbReference type="SUPFAM" id="SSF52540">
    <property type="entry name" value="P-loop containing nucleoside triphosphate hydrolases"/>
    <property type="match status" value="1"/>
</dbReference>
<dbReference type="AlphaFoldDB" id="A0A1W1D407"/>
<reference evidence="2" key="1">
    <citation type="submission" date="2016-10" db="EMBL/GenBank/DDBJ databases">
        <authorList>
            <person name="de Groot N.N."/>
        </authorList>
    </citation>
    <scope>NUCLEOTIDE SEQUENCE</scope>
</reference>